<evidence type="ECO:0000256" key="1">
    <source>
        <dbReference type="SAM" id="MobiDB-lite"/>
    </source>
</evidence>
<dbReference type="InterPro" id="IPR011598">
    <property type="entry name" value="bHLH_dom"/>
</dbReference>
<organism evidence="3 4">
    <name type="scientific">Trichobilharzia regenti</name>
    <name type="common">Nasal bird schistosome</name>
    <dbReference type="NCBI Taxonomy" id="157069"/>
    <lineage>
        <taxon>Eukaryota</taxon>
        <taxon>Metazoa</taxon>
        <taxon>Spiralia</taxon>
        <taxon>Lophotrochozoa</taxon>
        <taxon>Platyhelminthes</taxon>
        <taxon>Trematoda</taxon>
        <taxon>Digenea</taxon>
        <taxon>Strigeidida</taxon>
        <taxon>Schistosomatoidea</taxon>
        <taxon>Schistosomatidae</taxon>
        <taxon>Trichobilharzia</taxon>
    </lineage>
</organism>
<feature type="region of interest" description="Disordered" evidence="1">
    <location>
        <begin position="33"/>
        <end position="83"/>
    </location>
</feature>
<dbReference type="PANTHER" id="PTHR19290">
    <property type="entry name" value="BASIC HELIX-LOOP-HELIX PROTEIN NEUROGENIN-RELATED"/>
    <property type="match status" value="1"/>
</dbReference>
<dbReference type="AlphaFoldDB" id="A0AA85J005"/>
<dbReference type="GO" id="GO:0005634">
    <property type="term" value="C:nucleus"/>
    <property type="evidence" value="ECO:0007669"/>
    <property type="project" value="TreeGrafter"/>
</dbReference>
<dbReference type="CDD" id="cd11429">
    <property type="entry name" value="bHLH_TS_OLIG"/>
    <property type="match status" value="1"/>
</dbReference>
<reference evidence="3" key="1">
    <citation type="submission" date="2022-06" db="EMBL/GenBank/DDBJ databases">
        <authorList>
            <person name="Berger JAMES D."/>
            <person name="Berger JAMES D."/>
        </authorList>
    </citation>
    <scope>NUCLEOTIDE SEQUENCE [LARGE SCALE GENOMIC DNA]</scope>
</reference>
<feature type="domain" description="BHLH" evidence="2">
    <location>
        <begin position="99"/>
        <end position="153"/>
    </location>
</feature>
<evidence type="ECO:0000313" key="4">
    <source>
        <dbReference type="WBParaSite" id="TREG1_121060.1"/>
    </source>
</evidence>
<evidence type="ECO:0000313" key="3">
    <source>
        <dbReference type="Proteomes" id="UP000050795"/>
    </source>
</evidence>
<dbReference type="SMART" id="SM00353">
    <property type="entry name" value="HLH"/>
    <property type="match status" value="1"/>
</dbReference>
<keyword evidence="3" id="KW-1185">Reference proteome</keyword>
<feature type="compositionally biased region" description="Basic residues" evidence="1">
    <location>
        <begin position="33"/>
        <end position="42"/>
    </location>
</feature>
<dbReference type="GO" id="GO:0046983">
    <property type="term" value="F:protein dimerization activity"/>
    <property type="evidence" value="ECO:0007669"/>
    <property type="project" value="InterPro"/>
</dbReference>
<dbReference type="GO" id="GO:0045944">
    <property type="term" value="P:positive regulation of transcription by RNA polymerase II"/>
    <property type="evidence" value="ECO:0007669"/>
    <property type="project" value="TreeGrafter"/>
</dbReference>
<dbReference type="Gene3D" id="4.10.280.10">
    <property type="entry name" value="Helix-loop-helix DNA-binding domain"/>
    <property type="match status" value="1"/>
</dbReference>
<feature type="compositionally biased region" description="Low complexity" evidence="1">
    <location>
        <begin position="51"/>
        <end position="68"/>
    </location>
</feature>
<name>A0AA85J005_TRIRE</name>
<sequence>MLTLNKTINDSCLTPLNLTCDKNGMIISNHTKLLKRKKHRSKTTSQLAHRNNNNNNNSNKSDVSSENSATTTTIIDGDENDSMNLNEEFPQITDEELQALRLNINQRERRRMHDLNLAMDGLRSVLPYAQNPSVRKLSKIATLLLAKNYILLLTKSLTEVQEKLTVLLSCRDQHSTDQRIKPIQLLTSSIGNQLMTPESMSTSTGRSSSEILSSYSSYPSVNQSTCTPPSNLTTLQSISSPILRTNILPPNDQTVLLNLNKENSVNNDHNNTNNKISNQSINSNHDICTSNLVFPLLQCTTKNISPHITEEEYSVMPIPTTTNTTITTAIIDSSPVVSSSPTTFPSSLFSSVNFSSPCLNDEKNCLNQILNPLNNNNNEFGGISNLSRYYYYYQQQNQHNHHFITQPVVTNQMFSYNFMPTLQNYVNIL</sequence>
<evidence type="ECO:0000259" key="2">
    <source>
        <dbReference type="PROSITE" id="PS50888"/>
    </source>
</evidence>
<dbReference type="GO" id="GO:0061564">
    <property type="term" value="P:axon development"/>
    <property type="evidence" value="ECO:0007669"/>
    <property type="project" value="TreeGrafter"/>
</dbReference>
<dbReference type="Proteomes" id="UP000050795">
    <property type="component" value="Unassembled WGS sequence"/>
</dbReference>
<protein>
    <recommendedName>
        <fullName evidence="2">BHLH domain-containing protein</fullName>
    </recommendedName>
</protein>
<dbReference type="PANTHER" id="PTHR19290:SF164">
    <property type="entry name" value="BHLH DOMAIN-CONTAINING PROTEIN"/>
    <property type="match status" value="1"/>
</dbReference>
<dbReference type="Pfam" id="PF00010">
    <property type="entry name" value="HLH"/>
    <property type="match status" value="1"/>
</dbReference>
<dbReference type="SUPFAM" id="SSF47459">
    <property type="entry name" value="HLH, helix-loop-helix DNA-binding domain"/>
    <property type="match status" value="1"/>
</dbReference>
<dbReference type="InterPro" id="IPR036638">
    <property type="entry name" value="HLH_DNA-bd_sf"/>
</dbReference>
<accession>A0AA85J005</accession>
<dbReference type="PROSITE" id="PS50888">
    <property type="entry name" value="BHLH"/>
    <property type="match status" value="1"/>
</dbReference>
<dbReference type="InterPro" id="IPR050359">
    <property type="entry name" value="bHLH_transcription_factors"/>
</dbReference>
<dbReference type="GO" id="GO:0007423">
    <property type="term" value="P:sensory organ development"/>
    <property type="evidence" value="ECO:0007669"/>
    <property type="project" value="TreeGrafter"/>
</dbReference>
<reference evidence="4" key="2">
    <citation type="submission" date="2023-11" db="UniProtKB">
        <authorList>
            <consortium name="WormBaseParasite"/>
        </authorList>
    </citation>
    <scope>IDENTIFICATION</scope>
</reference>
<dbReference type="GO" id="GO:0000981">
    <property type="term" value="F:DNA-binding transcription factor activity, RNA polymerase II-specific"/>
    <property type="evidence" value="ECO:0007669"/>
    <property type="project" value="TreeGrafter"/>
</dbReference>
<proteinExistence type="predicted"/>
<dbReference type="GO" id="GO:0070888">
    <property type="term" value="F:E-box binding"/>
    <property type="evidence" value="ECO:0007669"/>
    <property type="project" value="TreeGrafter"/>
</dbReference>
<dbReference type="WBParaSite" id="TREG1_121060.1">
    <property type="protein sequence ID" value="TREG1_121060.1"/>
    <property type="gene ID" value="TREG1_121060"/>
</dbReference>